<keyword evidence="7" id="KW-0732">Signal</keyword>
<keyword evidence="10" id="KW-0626">Porin</keyword>
<evidence type="ECO:0000256" key="10">
    <source>
        <dbReference type="ARBA" id="ARBA00023114"/>
    </source>
</evidence>
<proteinExistence type="inferred from homology"/>
<evidence type="ECO:0000256" key="1">
    <source>
        <dbReference type="ARBA" id="ARBA00004571"/>
    </source>
</evidence>
<keyword evidence="14" id="KW-0449">Lipoprotein</keyword>
<keyword evidence="5 17" id="KW-0762">Sugar transport</keyword>
<dbReference type="GO" id="GO:0006811">
    <property type="term" value="P:monoatomic ion transport"/>
    <property type="evidence" value="ECO:0007669"/>
    <property type="project" value="UniProtKB-KW"/>
</dbReference>
<dbReference type="GO" id="GO:0015159">
    <property type="term" value="F:polysaccharide transmembrane transporter activity"/>
    <property type="evidence" value="ECO:0007669"/>
    <property type="project" value="InterPro"/>
</dbReference>
<keyword evidence="18" id="KW-1185">Reference proteome</keyword>
<feature type="domain" description="Polysaccharide export protein N-terminal" evidence="15">
    <location>
        <begin position="32"/>
        <end position="115"/>
    </location>
</feature>
<reference evidence="17 18" key="1">
    <citation type="submission" date="2015-04" db="EMBL/GenBank/DDBJ databases">
        <title>Complete genome sequence of Sulfurovum lithotrophicum ATCC BAA-797T.</title>
        <authorList>
            <person name="Ahn J."/>
            <person name="Park G."/>
            <person name="Jeon W."/>
            <person name="Jang Y."/>
            <person name="Jang M."/>
            <person name="Lee H."/>
            <person name="Lee H."/>
        </authorList>
    </citation>
    <scope>NUCLEOTIDE SEQUENCE [LARGE SCALE GENOMIC DNA]</scope>
    <source>
        <strain evidence="18">ATCC BAA-797 / 42BKT</strain>
    </source>
</reference>
<keyword evidence="4" id="KW-1134">Transmembrane beta strand</keyword>
<name>A0A7U4M2Z1_9BACT</name>
<dbReference type="KEGG" id="slh:YH65_00900"/>
<keyword evidence="9" id="KW-0406">Ion transport</keyword>
<dbReference type="Pfam" id="PF02563">
    <property type="entry name" value="Poly_export"/>
    <property type="match status" value="1"/>
</dbReference>
<evidence type="ECO:0000259" key="16">
    <source>
        <dbReference type="Pfam" id="PF22461"/>
    </source>
</evidence>
<comment type="similarity">
    <text evidence="2">Belongs to the BexD/CtrA/VexA family.</text>
</comment>
<keyword evidence="3" id="KW-0813">Transport</keyword>
<evidence type="ECO:0000256" key="13">
    <source>
        <dbReference type="ARBA" id="ARBA00023237"/>
    </source>
</evidence>
<gene>
    <name evidence="17" type="ORF">YH65_00900</name>
</gene>
<dbReference type="GO" id="GO:0015288">
    <property type="term" value="F:porin activity"/>
    <property type="evidence" value="ECO:0007669"/>
    <property type="project" value="UniProtKB-KW"/>
</dbReference>
<protein>
    <submittedName>
        <fullName evidence="17">Sugar transporter</fullName>
    </submittedName>
</protein>
<dbReference type="GO" id="GO:0046930">
    <property type="term" value="C:pore complex"/>
    <property type="evidence" value="ECO:0007669"/>
    <property type="project" value="UniProtKB-KW"/>
</dbReference>
<dbReference type="Pfam" id="PF22461">
    <property type="entry name" value="SLBB_2"/>
    <property type="match status" value="1"/>
</dbReference>
<feature type="domain" description="SLBB" evidence="16">
    <location>
        <begin position="118"/>
        <end position="199"/>
    </location>
</feature>
<dbReference type="PANTHER" id="PTHR33619">
    <property type="entry name" value="POLYSACCHARIDE EXPORT PROTEIN GFCE-RELATED"/>
    <property type="match status" value="1"/>
</dbReference>
<evidence type="ECO:0000256" key="12">
    <source>
        <dbReference type="ARBA" id="ARBA00023139"/>
    </source>
</evidence>
<dbReference type="Gene3D" id="3.10.560.10">
    <property type="entry name" value="Outer membrane lipoprotein wza domain like"/>
    <property type="match status" value="1"/>
</dbReference>
<keyword evidence="13" id="KW-0998">Cell outer membrane</keyword>
<evidence type="ECO:0000256" key="3">
    <source>
        <dbReference type="ARBA" id="ARBA00022448"/>
    </source>
</evidence>
<dbReference type="Proteomes" id="UP000034444">
    <property type="component" value="Chromosome"/>
</dbReference>
<evidence type="ECO:0000256" key="11">
    <source>
        <dbReference type="ARBA" id="ARBA00023136"/>
    </source>
</evidence>
<keyword evidence="8" id="KW-0625">Polysaccharide transport</keyword>
<evidence type="ECO:0000256" key="7">
    <source>
        <dbReference type="ARBA" id="ARBA00022729"/>
    </source>
</evidence>
<dbReference type="AlphaFoldDB" id="A0A7U4M2Z1"/>
<evidence type="ECO:0000259" key="15">
    <source>
        <dbReference type="Pfam" id="PF02563"/>
    </source>
</evidence>
<comment type="subcellular location">
    <subcellularLocation>
        <location evidence="1">Cell outer membrane</location>
        <topology evidence="1">Multi-pass membrane protein</topology>
    </subcellularLocation>
</comment>
<evidence type="ECO:0000256" key="5">
    <source>
        <dbReference type="ARBA" id="ARBA00022597"/>
    </source>
</evidence>
<evidence type="ECO:0000256" key="9">
    <source>
        <dbReference type="ARBA" id="ARBA00023065"/>
    </source>
</evidence>
<organism evidence="17 18">
    <name type="scientific">Sulfurovum lithotrophicum</name>
    <dbReference type="NCBI Taxonomy" id="206403"/>
    <lineage>
        <taxon>Bacteria</taxon>
        <taxon>Pseudomonadati</taxon>
        <taxon>Campylobacterota</taxon>
        <taxon>Epsilonproteobacteria</taxon>
        <taxon>Campylobacterales</taxon>
        <taxon>Sulfurovaceae</taxon>
        <taxon>Sulfurovum</taxon>
    </lineage>
</organism>
<evidence type="ECO:0000256" key="4">
    <source>
        <dbReference type="ARBA" id="ARBA00022452"/>
    </source>
</evidence>
<dbReference type="OrthoDB" id="193635at2"/>
<evidence type="ECO:0000256" key="2">
    <source>
        <dbReference type="ARBA" id="ARBA00009450"/>
    </source>
</evidence>
<dbReference type="EMBL" id="CP011308">
    <property type="protein sequence ID" value="AKF25887.1"/>
    <property type="molecule type" value="Genomic_DNA"/>
</dbReference>
<dbReference type="InterPro" id="IPR049712">
    <property type="entry name" value="Poly_export"/>
</dbReference>
<dbReference type="PANTHER" id="PTHR33619:SF3">
    <property type="entry name" value="POLYSACCHARIDE EXPORT PROTEIN GFCE-RELATED"/>
    <property type="match status" value="1"/>
</dbReference>
<dbReference type="InterPro" id="IPR054765">
    <property type="entry name" value="SLBB_dom"/>
</dbReference>
<dbReference type="GO" id="GO:0009279">
    <property type="term" value="C:cell outer membrane"/>
    <property type="evidence" value="ECO:0007669"/>
    <property type="project" value="UniProtKB-SubCell"/>
</dbReference>
<dbReference type="InterPro" id="IPR003715">
    <property type="entry name" value="Poly_export_N"/>
</dbReference>
<evidence type="ECO:0000256" key="8">
    <source>
        <dbReference type="ARBA" id="ARBA00023047"/>
    </source>
</evidence>
<sequence>MLLNGCAGKSDYELLQSNKTIEEKNVSSRSIEYRILPQDRLDVTLFKDPQQNIGTGARLGESIKQEGILVNASGYITLPLIEKIKVAGLTQSEAAEHIMKEYKKHLNSPTVYVEVMNKRLYVLGEVKTPGVLKLDKEKMTLFEALAFAGGLTDSAVRSEILIISNDTRKGMKIRKVDLTNFDTMRYAGLMLRPNDIVYVKPNKWKKFKVASDDMTSPFETISKVAAPFVTLKYLSK</sequence>
<evidence type="ECO:0000256" key="6">
    <source>
        <dbReference type="ARBA" id="ARBA00022692"/>
    </source>
</evidence>
<reference evidence="18" key="2">
    <citation type="journal article" date="2017" name="Stand. Genomic Sci.">
        <title>Complete genome sequence of the sulfur-oxidizing chemolithoautotrophic Sulfurovum lithotrophicum 42BKTT.</title>
        <authorList>
            <person name="Jeon W."/>
            <person name="Priscilla L."/>
            <person name="Park G."/>
            <person name="Lee H."/>
            <person name="Lee N."/>
            <person name="Lee D."/>
            <person name="Kwon H."/>
            <person name="Ahn I."/>
            <person name="Lee C."/>
            <person name="Lee H."/>
            <person name="Ahn J."/>
        </authorList>
    </citation>
    <scope>NUCLEOTIDE SEQUENCE [LARGE SCALE GENOMIC DNA]</scope>
    <source>
        <strain evidence="18">ATCC BAA-797 / 42BKT</strain>
    </source>
</reference>
<evidence type="ECO:0000313" key="18">
    <source>
        <dbReference type="Proteomes" id="UP000034444"/>
    </source>
</evidence>
<keyword evidence="6" id="KW-0812">Transmembrane</keyword>
<keyword evidence="11" id="KW-0472">Membrane</keyword>
<evidence type="ECO:0000256" key="14">
    <source>
        <dbReference type="ARBA" id="ARBA00023288"/>
    </source>
</evidence>
<evidence type="ECO:0000313" key="17">
    <source>
        <dbReference type="EMBL" id="AKF25887.1"/>
    </source>
</evidence>
<keyword evidence="12" id="KW-0564">Palmitate</keyword>
<accession>A0A7U4M2Z1</accession>